<protein>
    <submittedName>
        <fullName evidence="1">Uncharacterized protein</fullName>
    </submittedName>
</protein>
<evidence type="ECO:0000313" key="2">
    <source>
        <dbReference type="Proteomes" id="UP000265520"/>
    </source>
</evidence>
<reference evidence="1 2" key="1">
    <citation type="journal article" date="2018" name="Front. Plant Sci.">
        <title>Red Clover (Trifolium pratense) and Zigzag Clover (T. medium) - A Picture of Genomic Similarities and Differences.</title>
        <authorList>
            <person name="Dluhosova J."/>
            <person name="Istvanek J."/>
            <person name="Nedelnik J."/>
            <person name="Repkova J."/>
        </authorList>
    </citation>
    <scope>NUCLEOTIDE SEQUENCE [LARGE SCALE GENOMIC DNA]</scope>
    <source>
        <strain evidence="2">cv. 10/8</strain>
        <tissue evidence="1">Leaf</tissue>
    </source>
</reference>
<name>A0A392VVT3_9FABA</name>
<sequence>DCFLFFKATVSEAITIKNILSVYEAASGQAITFTSLNVIAVEM</sequence>
<feature type="non-terminal residue" evidence="1">
    <location>
        <position position="1"/>
    </location>
</feature>
<evidence type="ECO:0000313" key="1">
    <source>
        <dbReference type="EMBL" id="MCI91603.1"/>
    </source>
</evidence>
<proteinExistence type="predicted"/>
<dbReference type="Proteomes" id="UP000265520">
    <property type="component" value="Unassembled WGS sequence"/>
</dbReference>
<accession>A0A392VVT3</accession>
<dbReference type="EMBL" id="LXQA011276626">
    <property type="protein sequence ID" value="MCI91603.1"/>
    <property type="molecule type" value="Genomic_DNA"/>
</dbReference>
<organism evidence="1 2">
    <name type="scientific">Trifolium medium</name>
    <dbReference type="NCBI Taxonomy" id="97028"/>
    <lineage>
        <taxon>Eukaryota</taxon>
        <taxon>Viridiplantae</taxon>
        <taxon>Streptophyta</taxon>
        <taxon>Embryophyta</taxon>
        <taxon>Tracheophyta</taxon>
        <taxon>Spermatophyta</taxon>
        <taxon>Magnoliopsida</taxon>
        <taxon>eudicotyledons</taxon>
        <taxon>Gunneridae</taxon>
        <taxon>Pentapetalae</taxon>
        <taxon>rosids</taxon>
        <taxon>fabids</taxon>
        <taxon>Fabales</taxon>
        <taxon>Fabaceae</taxon>
        <taxon>Papilionoideae</taxon>
        <taxon>50 kb inversion clade</taxon>
        <taxon>NPAAA clade</taxon>
        <taxon>Hologalegina</taxon>
        <taxon>IRL clade</taxon>
        <taxon>Trifolieae</taxon>
        <taxon>Trifolium</taxon>
    </lineage>
</organism>
<dbReference type="AlphaFoldDB" id="A0A392VVT3"/>
<keyword evidence="2" id="KW-1185">Reference proteome</keyword>
<comment type="caution">
    <text evidence="1">The sequence shown here is derived from an EMBL/GenBank/DDBJ whole genome shotgun (WGS) entry which is preliminary data.</text>
</comment>